<dbReference type="AlphaFoldDB" id="E2AM20"/>
<dbReference type="Pfam" id="PF08347">
    <property type="entry name" value="CTNNB1_binding"/>
    <property type="match status" value="1"/>
</dbReference>
<dbReference type="Gene3D" id="4.10.900.10">
    <property type="entry name" value="TCF3-CBD (Catenin binding domain)"/>
    <property type="match status" value="1"/>
</dbReference>
<evidence type="ECO:0000259" key="2">
    <source>
        <dbReference type="Pfam" id="PF08347"/>
    </source>
</evidence>
<dbReference type="EMBL" id="GL440703">
    <property type="protein sequence ID" value="EFN65540.1"/>
    <property type="molecule type" value="Genomic_DNA"/>
</dbReference>
<feature type="compositionally biased region" description="Polar residues" evidence="1">
    <location>
        <begin position="61"/>
        <end position="72"/>
    </location>
</feature>
<evidence type="ECO:0000256" key="1">
    <source>
        <dbReference type="SAM" id="MobiDB-lite"/>
    </source>
</evidence>
<reference evidence="3 4" key="1">
    <citation type="journal article" date="2010" name="Science">
        <title>Genomic comparison of the ants Camponotus floridanus and Harpegnathos saltator.</title>
        <authorList>
            <person name="Bonasio R."/>
            <person name="Zhang G."/>
            <person name="Ye C."/>
            <person name="Mutti N.S."/>
            <person name="Fang X."/>
            <person name="Qin N."/>
            <person name="Donahue G."/>
            <person name="Yang P."/>
            <person name="Li Q."/>
            <person name="Li C."/>
            <person name="Zhang P."/>
            <person name="Huang Z."/>
            <person name="Berger S.L."/>
            <person name="Reinberg D."/>
            <person name="Wang J."/>
            <person name="Liebig J."/>
        </authorList>
    </citation>
    <scope>NUCLEOTIDE SEQUENCE [LARGE SCALE GENOMIC DNA]</scope>
    <source>
        <strain evidence="4">C129</strain>
    </source>
</reference>
<feature type="compositionally biased region" description="Basic and acidic residues" evidence="1">
    <location>
        <begin position="18"/>
        <end position="43"/>
    </location>
</feature>
<keyword evidence="4" id="KW-1185">Reference proteome</keyword>
<dbReference type="STRING" id="104421.E2AM20"/>
<dbReference type="OMA" id="LYKHEGE"/>
<dbReference type="Proteomes" id="UP000000311">
    <property type="component" value="Unassembled WGS sequence"/>
</dbReference>
<name>E2AM20_CAMFO</name>
<dbReference type="InterPro" id="IPR027397">
    <property type="entry name" value="Catenin-bd_sf"/>
</dbReference>
<dbReference type="InterPro" id="IPR013558">
    <property type="entry name" value="CTNNB1-bd_N"/>
</dbReference>
<organism evidence="4">
    <name type="scientific">Camponotus floridanus</name>
    <name type="common">Florida carpenter ant</name>
    <dbReference type="NCBI Taxonomy" id="104421"/>
    <lineage>
        <taxon>Eukaryota</taxon>
        <taxon>Metazoa</taxon>
        <taxon>Ecdysozoa</taxon>
        <taxon>Arthropoda</taxon>
        <taxon>Hexapoda</taxon>
        <taxon>Insecta</taxon>
        <taxon>Pterygota</taxon>
        <taxon>Neoptera</taxon>
        <taxon>Endopterygota</taxon>
        <taxon>Hymenoptera</taxon>
        <taxon>Apocrita</taxon>
        <taxon>Aculeata</taxon>
        <taxon>Formicoidea</taxon>
        <taxon>Formicidae</taxon>
        <taxon>Formicinae</taxon>
        <taxon>Camponotus</taxon>
    </lineage>
</organism>
<feature type="region of interest" description="Disordered" evidence="1">
    <location>
        <begin position="1"/>
        <end position="43"/>
    </location>
</feature>
<evidence type="ECO:0000313" key="4">
    <source>
        <dbReference type="Proteomes" id="UP000000311"/>
    </source>
</evidence>
<accession>E2AM20</accession>
<dbReference type="GO" id="GO:0009887">
    <property type="term" value="P:animal organ morphogenesis"/>
    <property type="evidence" value="ECO:0007669"/>
    <property type="project" value="UniProtKB-ARBA"/>
</dbReference>
<proteinExistence type="predicted"/>
<dbReference type="OrthoDB" id="2307332at2759"/>
<sequence length="81" mass="8597">MPHVSSSGDGGDELATEDEIKLYKHEGEEDKTSSENLTEDKSDLIDLTESEEKVALAGGSYATTGKTSTRSDLSPVFGKSS</sequence>
<feature type="region of interest" description="Disordered" evidence="1">
    <location>
        <begin position="59"/>
        <end position="81"/>
    </location>
</feature>
<feature type="domain" description="CTNNB1 binding N-teminal" evidence="2">
    <location>
        <begin position="7"/>
        <end position="50"/>
    </location>
</feature>
<dbReference type="InParanoid" id="E2AM20"/>
<protein>
    <submittedName>
        <fullName evidence="3">Protein pangolin, isoforms A/H/I</fullName>
    </submittedName>
</protein>
<evidence type="ECO:0000313" key="3">
    <source>
        <dbReference type="EMBL" id="EFN65540.1"/>
    </source>
</evidence>
<gene>
    <name evidence="3" type="ORF">EAG_10328</name>
</gene>